<feature type="region of interest" description="Disordered" evidence="1">
    <location>
        <begin position="197"/>
        <end position="268"/>
    </location>
</feature>
<dbReference type="VEuPathDB" id="FungiDB:SMAC_00399"/>
<proteinExistence type="predicted"/>
<accession>A0A8S8ZPE5</accession>
<dbReference type="Proteomes" id="UP000433876">
    <property type="component" value="Unassembled WGS sequence"/>
</dbReference>
<name>A0A8S8ZPE5_SORMA</name>
<protein>
    <submittedName>
        <fullName evidence="2">Uncharacterized protein</fullName>
    </submittedName>
</protein>
<dbReference type="PANTHER" id="PTHR38846:SF1">
    <property type="entry name" value="C3H1-TYPE DOMAIN-CONTAINING PROTEIN"/>
    <property type="match status" value="1"/>
</dbReference>
<gene>
    <name evidence="2" type="ORF">SMACR_00399</name>
</gene>
<feature type="region of interest" description="Disordered" evidence="1">
    <location>
        <begin position="57"/>
        <end position="94"/>
    </location>
</feature>
<evidence type="ECO:0000256" key="1">
    <source>
        <dbReference type="SAM" id="MobiDB-lite"/>
    </source>
</evidence>
<organism evidence="2 3">
    <name type="scientific">Sordaria macrospora</name>
    <dbReference type="NCBI Taxonomy" id="5147"/>
    <lineage>
        <taxon>Eukaryota</taxon>
        <taxon>Fungi</taxon>
        <taxon>Dikarya</taxon>
        <taxon>Ascomycota</taxon>
        <taxon>Pezizomycotina</taxon>
        <taxon>Sordariomycetes</taxon>
        <taxon>Sordariomycetidae</taxon>
        <taxon>Sordariales</taxon>
        <taxon>Sordariaceae</taxon>
        <taxon>Sordaria</taxon>
    </lineage>
</organism>
<sequence length="268" mass="32185">MSLLRAFLFRYLPQRQLPNPNRLVSAGRLRAPGLSARLPLATGLWHYVGDSTQWNRLNSTKASQPNDKKRKPRLTKEEDEERRKKREERKKKQEEAVKRFNKFMGKRKLKDWQKLCKTIGLKGEFKSIQSCREAIEGVHVNIYDVLDADRINQAGGKRLPRRFSTPYELSEYTKRGEKFYPREEVKKGEPEEALLKHIHNPRLDEERQKRKEEMRKKNEEEEKMRKKKEEEKMRKKKEEEEKMRKKEEEKMRGKKEEEMETKAANETS</sequence>
<dbReference type="EMBL" id="NMPR01000051">
    <property type="protein sequence ID" value="KAA8632624.1"/>
    <property type="molecule type" value="Genomic_DNA"/>
</dbReference>
<evidence type="ECO:0000313" key="3">
    <source>
        <dbReference type="Proteomes" id="UP000433876"/>
    </source>
</evidence>
<dbReference type="PANTHER" id="PTHR38846">
    <property type="entry name" value="C3H1-TYPE DOMAIN-CONTAINING PROTEIN"/>
    <property type="match status" value="1"/>
</dbReference>
<dbReference type="AlphaFoldDB" id="A0A8S8ZPE5"/>
<comment type="caution">
    <text evidence="2">The sequence shown here is derived from an EMBL/GenBank/DDBJ whole genome shotgun (WGS) entry which is preliminary data.</text>
</comment>
<evidence type="ECO:0000313" key="2">
    <source>
        <dbReference type="EMBL" id="KAA8632624.1"/>
    </source>
</evidence>
<reference evidence="2 3" key="1">
    <citation type="submission" date="2017-07" db="EMBL/GenBank/DDBJ databases">
        <title>Genome sequence of the Sordaria macrospora wild type strain R19027.</title>
        <authorList>
            <person name="Nowrousian M."/>
            <person name="Teichert I."/>
            <person name="Kueck U."/>
        </authorList>
    </citation>
    <scope>NUCLEOTIDE SEQUENCE [LARGE SCALE GENOMIC DNA]</scope>
    <source>
        <strain evidence="2 3">R19027</strain>
        <tissue evidence="2">Mycelium</tissue>
    </source>
</reference>